<comment type="caution">
    <text evidence="3">The sequence shown here is derived from an EMBL/GenBank/DDBJ whole genome shotgun (WGS) entry which is preliminary data.</text>
</comment>
<dbReference type="InterPro" id="IPR002477">
    <property type="entry name" value="Peptidoglycan-bd-like"/>
</dbReference>
<evidence type="ECO:0000313" key="4">
    <source>
        <dbReference type="Proteomes" id="UP001595897"/>
    </source>
</evidence>
<dbReference type="InterPro" id="IPR011970">
    <property type="entry name" value="MltB_2"/>
</dbReference>
<dbReference type="SUPFAM" id="SSF53955">
    <property type="entry name" value="Lysozyme-like"/>
    <property type="match status" value="1"/>
</dbReference>
<dbReference type="InterPro" id="IPR031304">
    <property type="entry name" value="SLT_2"/>
</dbReference>
<evidence type="ECO:0000313" key="3">
    <source>
        <dbReference type="EMBL" id="MFC4700994.1"/>
    </source>
</evidence>
<feature type="domain" description="Peptidoglycan binding-like" evidence="1">
    <location>
        <begin position="346"/>
        <end position="399"/>
    </location>
</feature>
<accession>A0ABV9LYV2</accession>
<name>A0ABV9LYV2_9ALTE</name>
<feature type="domain" description="Transglycosylase SLT" evidence="2">
    <location>
        <begin position="35"/>
        <end position="324"/>
    </location>
</feature>
<keyword evidence="4" id="KW-1185">Reference proteome</keyword>
<evidence type="ECO:0000259" key="2">
    <source>
        <dbReference type="Pfam" id="PF13406"/>
    </source>
</evidence>
<dbReference type="Proteomes" id="UP001595897">
    <property type="component" value="Unassembled WGS sequence"/>
</dbReference>
<dbReference type="PANTHER" id="PTHR30163:SF8">
    <property type="entry name" value="LYTIC MUREIN TRANSGLYCOSYLASE"/>
    <property type="match status" value="1"/>
</dbReference>
<dbReference type="Gene3D" id="1.10.530.10">
    <property type="match status" value="1"/>
</dbReference>
<dbReference type="CDD" id="cd13399">
    <property type="entry name" value="Slt35-like"/>
    <property type="match status" value="1"/>
</dbReference>
<dbReference type="PANTHER" id="PTHR30163">
    <property type="entry name" value="MEMBRANE-BOUND LYTIC MUREIN TRANSGLYCOSYLASE B"/>
    <property type="match status" value="1"/>
</dbReference>
<dbReference type="Pfam" id="PF01471">
    <property type="entry name" value="PG_binding_1"/>
    <property type="match status" value="1"/>
</dbReference>
<protein>
    <submittedName>
        <fullName evidence="3">Lytic murein transglycosylase</fullName>
    </submittedName>
</protein>
<dbReference type="SUPFAM" id="SSF47090">
    <property type="entry name" value="PGBD-like"/>
    <property type="match status" value="1"/>
</dbReference>
<dbReference type="RefSeq" id="WP_382409042.1">
    <property type="nucleotide sequence ID" value="NZ_JBHSGU010000005.1"/>
</dbReference>
<dbReference type="NCBIfam" id="TIGR02283">
    <property type="entry name" value="MltB_2"/>
    <property type="match status" value="1"/>
</dbReference>
<dbReference type="InterPro" id="IPR023346">
    <property type="entry name" value="Lysozyme-like_dom_sf"/>
</dbReference>
<dbReference type="Gene3D" id="1.10.8.350">
    <property type="entry name" value="Bacterial muramidase"/>
    <property type="match status" value="1"/>
</dbReference>
<dbReference type="Pfam" id="PF13406">
    <property type="entry name" value="SLT_2"/>
    <property type="match status" value="1"/>
</dbReference>
<dbReference type="InterPro" id="IPR036366">
    <property type="entry name" value="PGBDSf"/>
</dbReference>
<dbReference type="Gene3D" id="1.10.101.10">
    <property type="entry name" value="PGBD-like superfamily/PGBD"/>
    <property type="match status" value="1"/>
</dbReference>
<evidence type="ECO:0000259" key="1">
    <source>
        <dbReference type="Pfam" id="PF01471"/>
    </source>
</evidence>
<proteinExistence type="predicted"/>
<dbReference type="InterPro" id="IPR036365">
    <property type="entry name" value="PGBD-like_sf"/>
</dbReference>
<dbReference type="EMBL" id="JBHSGU010000005">
    <property type="protein sequence ID" value="MFC4700994.1"/>
    <property type="molecule type" value="Genomic_DNA"/>
</dbReference>
<dbReference type="InterPro" id="IPR043426">
    <property type="entry name" value="MltB-like"/>
</dbReference>
<sequence length="406" mass="44997">MKRFSCIALIFVAFSFVAKGEQLQQYIEQQRQLFPECLNEKAQAALNAGVSEQRVEAEFSKLNFIPRVIELDRSQPEFVSTFPDYFSKRVNQWRIDKGREKYQIYREFLDELTQKYGVPGHYIVSFWGLETNYGGYKGNMSTLDSLATLACEPRRATFFTQELFLALKLMDRENLNKAQMQGSWAGAMGHTQFMPTAYTNYAIDGDGDGVINLWESEKDALASAAHFLWKLGWTPGLRWGREVMLPEGFDYSLAGQGAKTVSQWQQLGVSKSDGTALGESDIEAKLLVPAGASGPAFLTYKNFRTILRWNNSEFYGVAVGQLANRIIGGPALTASLPDLPKYSIAQMAQVQRNLNALGFDVGGADGIIGPATRAGIRAFQTKNGLIADGFPSPETVTKLAELAQAL</sequence>
<reference evidence="4" key="1">
    <citation type="journal article" date="2019" name="Int. J. Syst. Evol. Microbiol.">
        <title>The Global Catalogue of Microorganisms (GCM) 10K type strain sequencing project: providing services to taxonomists for standard genome sequencing and annotation.</title>
        <authorList>
            <consortium name="The Broad Institute Genomics Platform"/>
            <consortium name="The Broad Institute Genome Sequencing Center for Infectious Disease"/>
            <person name="Wu L."/>
            <person name="Ma J."/>
        </authorList>
    </citation>
    <scope>NUCLEOTIDE SEQUENCE [LARGE SCALE GENOMIC DNA]</scope>
    <source>
        <strain evidence="4">KACC 12507</strain>
    </source>
</reference>
<organism evidence="3 4">
    <name type="scientific">Glaciecola siphonariae</name>
    <dbReference type="NCBI Taxonomy" id="521012"/>
    <lineage>
        <taxon>Bacteria</taxon>
        <taxon>Pseudomonadati</taxon>
        <taxon>Pseudomonadota</taxon>
        <taxon>Gammaproteobacteria</taxon>
        <taxon>Alteromonadales</taxon>
        <taxon>Alteromonadaceae</taxon>
        <taxon>Glaciecola</taxon>
    </lineage>
</organism>
<gene>
    <name evidence="3" type="ORF">ACFO4O_12545</name>
</gene>